<proteinExistence type="predicted"/>
<dbReference type="CDD" id="cd04662">
    <property type="entry name" value="NUDIX_Hydrolase"/>
    <property type="match status" value="1"/>
</dbReference>
<dbReference type="PROSITE" id="PS00893">
    <property type="entry name" value="NUDIX_BOX"/>
    <property type="match status" value="1"/>
</dbReference>
<evidence type="ECO:0000259" key="2">
    <source>
        <dbReference type="PROSITE" id="PS51462"/>
    </source>
</evidence>
<dbReference type="InterPro" id="IPR000086">
    <property type="entry name" value="NUDIX_hydrolase_dom"/>
</dbReference>
<dbReference type="RefSeq" id="WP_344764181.1">
    <property type="nucleotide sequence ID" value="NZ_BAABAK010000001.1"/>
</dbReference>
<dbReference type="Gene3D" id="3.90.79.10">
    <property type="entry name" value="Nucleoside Triphosphate Pyrophosphohydrolase"/>
    <property type="match status" value="1"/>
</dbReference>
<accession>A0ABP7NPG6</accession>
<dbReference type="SUPFAM" id="SSF55811">
    <property type="entry name" value="Nudix"/>
    <property type="match status" value="1"/>
</dbReference>
<dbReference type="Pfam" id="PF00293">
    <property type="entry name" value="NUDIX"/>
    <property type="match status" value="1"/>
</dbReference>
<dbReference type="InterPro" id="IPR020084">
    <property type="entry name" value="NUDIX_hydrolase_CS"/>
</dbReference>
<sequence>MALSSGILVFRKAGEALEFFLVHPGGPFFVKKDVGFWTIPKGLVEEKEDLLVAAKREFLEETGFELSGDFIDLGFIVQKGGKRVHCFAVEFDLDPSQLVSNTFDLEWPPRSGKLVSFAEVERGDWFSYKKALIKINSAQASLLTKLVDLNS</sequence>
<dbReference type="PANTHER" id="PTHR21340">
    <property type="entry name" value="DIADENOSINE 5,5-P1,P4-TETRAPHOSPHATE PYROPHOSPHOHYDROLASE MUTT"/>
    <property type="match status" value="1"/>
</dbReference>
<evidence type="ECO:0000313" key="3">
    <source>
        <dbReference type="EMBL" id="GAA3950692.1"/>
    </source>
</evidence>
<dbReference type="InterPro" id="IPR051325">
    <property type="entry name" value="Nudix_hydrolase_domain"/>
</dbReference>
<keyword evidence="1" id="KW-0378">Hydrolase</keyword>
<dbReference type="PROSITE" id="PS51462">
    <property type="entry name" value="NUDIX"/>
    <property type="match status" value="1"/>
</dbReference>
<organism evidence="3 4">
    <name type="scientific">Pedobacter ginsengiterrae</name>
    <dbReference type="NCBI Taxonomy" id="871696"/>
    <lineage>
        <taxon>Bacteria</taxon>
        <taxon>Pseudomonadati</taxon>
        <taxon>Bacteroidota</taxon>
        <taxon>Sphingobacteriia</taxon>
        <taxon>Sphingobacteriales</taxon>
        <taxon>Sphingobacteriaceae</taxon>
        <taxon>Pedobacter</taxon>
    </lineage>
</organism>
<comment type="caution">
    <text evidence="3">The sequence shown here is derived from an EMBL/GenBank/DDBJ whole genome shotgun (WGS) entry which is preliminary data.</text>
</comment>
<dbReference type="EMBL" id="BAABAK010000001">
    <property type="protein sequence ID" value="GAA3950692.1"/>
    <property type="molecule type" value="Genomic_DNA"/>
</dbReference>
<dbReference type="Proteomes" id="UP001501081">
    <property type="component" value="Unassembled WGS sequence"/>
</dbReference>
<reference evidence="4" key="1">
    <citation type="journal article" date="2019" name="Int. J. Syst. Evol. Microbiol.">
        <title>The Global Catalogue of Microorganisms (GCM) 10K type strain sequencing project: providing services to taxonomists for standard genome sequencing and annotation.</title>
        <authorList>
            <consortium name="The Broad Institute Genomics Platform"/>
            <consortium name="The Broad Institute Genome Sequencing Center for Infectious Disease"/>
            <person name="Wu L."/>
            <person name="Ma J."/>
        </authorList>
    </citation>
    <scope>NUCLEOTIDE SEQUENCE [LARGE SCALE GENOMIC DNA]</scope>
    <source>
        <strain evidence="4">JCM 17338</strain>
    </source>
</reference>
<name>A0ABP7NPG6_9SPHI</name>
<feature type="domain" description="Nudix hydrolase" evidence="2">
    <location>
        <begin position="1"/>
        <end position="148"/>
    </location>
</feature>
<evidence type="ECO:0000256" key="1">
    <source>
        <dbReference type="ARBA" id="ARBA00022801"/>
    </source>
</evidence>
<gene>
    <name evidence="3" type="ORF">GCM10022246_01500</name>
</gene>
<protein>
    <submittedName>
        <fullName evidence="3">NUDIX domain-containing protein</fullName>
    </submittedName>
</protein>
<dbReference type="InterPro" id="IPR015797">
    <property type="entry name" value="NUDIX_hydrolase-like_dom_sf"/>
</dbReference>
<keyword evidence="4" id="KW-1185">Reference proteome</keyword>
<dbReference type="PANTHER" id="PTHR21340:SF7">
    <property type="entry name" value="NUDIX HYDROLASE DOMAIN-CONTAINING PROTEIN"/>
    <property type="match status" value="1"/>
</dbReference>
<evidence type="ECO:0000313" key="4">
    <source>
        <dbReference type="Proteomes" id="UP001501081"/>
    </source>
</evidence>